<keyword evidence="1" id="KW-0472">Membrane</keyword>
<evidence type="ECO:0000313" key="2">
    <source>
        <dbReference type="EMBL" id="RDK85434.1"/>
    </source>
</evidence>
<name>A0A370QAM8_9FLAO</name>
<feature type="transmembrane region" description="Helical" evidence="1">
    <location>
        <begin position="167"/>
        <end position="189"/>
    </location>
</feature>
<proteinExistence type="predicted"/>
<sequence>MLPKTNLEKKLHRVRDKRIASEDILTEVEAIFRQNEIERAQIKQRLQTKIDAAETRFNTDLLEASNVFHITDIKKICVEYRLRFLDSHFFKKEIPEEAISKIRQLEKEHDSTFNSFKIVAPAKLLKLENADDPLLFLPLGNDYFYLIHKWGNDLHPLRKWLMWPYKCFENLVFTVFVLSILLTAITPLHLFTHGEVTNQEYLLMFLFMFKSVGGIVLFYGFAKGKNFNNAIWNSKYYNA</sequence>
<keyword evidence="3" id="KW-1185">Reference proteome</keyword>
<gene>
    <name evidence="2" type="ORF">C8D94_103259</name>
</gene>
<evidence type="ECO:0000313" key="3">
    <source>
        <dbReference type="Proteomes" id="UP000255317"/>
    </source>
</evidence>
<feature type="transmembrane region" description="Helical" evidence="1">
    <location>
        <begin position="201"/>
        <end position="222"/>
    </location>
</feature>
<protein>
    <submittedName>
        <fullName evidence="2">Uncharacterized protein</fullName>
    </submittedName>
</protein>
<comment type="caution">
    <text evidence="2">The sequence shown here is derived from an EMBL/GenBank/DDBJ whole genome shotgun (WGS) entry which is preliminary data.</text>
</comment>
<evidence type="ECO:0000256" key="1">
    <source>
        <dbReference type="SAM" id="Phobius"/>
    </source>
</evidence>
<dbReference type="RefSeq" id="WP_115123855.1">
    <property type="nucleotide sequence ID" value="NZ_QRAO01000003.1"/>
</dbReference>
<reference evidence="2 3" key="1">
    <citation type="submission" date="2018-07" db="EMBL/GenBank/DDBJ databases">
        <title>Genomic Encyclopedia of Type Strains, Phase IV (KMG-IV): sequencing the most valuable type-strain genomes for metagenomic binning, comparative biology and taxonomic classification.</title>
        <authorList>
            <person name="Goeker M."/>
        </authorList>
    </citation>
    <scope>NUCLEOTIDE SEQUENCE [LARGE SCALE GENOMIC DNA]</scope>
    <source>
        <strain evidence="2 3">DSM 101478</strain>
    </source>
</reference>
<dbReference type="Proteomes" id="UP000255317">
    <property type="component" value="Unassembled WGS sequence"/>
</dbReference>
<organism evidence="2 3">
    <name type="scientific">Marinirhabdus gelatinilytica</name>
    <dbReference type="NCBI Taxonomy" id="1703343"/>
    <lineage>
        <taxon>Bacteria</taxon>
        <taxon>Pseudomonadati</taxon>
        <taxon>Bacteroidota</taxon>
        <taxon>Flavobacteriia</taxon>
        <taxon>Flavobacteriales</taxon>
        <taxon>Flavobacteriaceae</taxon>
    </lineage>
</organism>
<dbReference type="AlphaFoldDB" id="A0A370QAM8"/>
<accession>A0A370QAM8</accession>
<dbReference type="OrthoDB" id="1425482at2"/>
<keyword evidence="1" id="KW-0812">Transmembrane</keyword>
<keyword evidence="1" id="KW-1133">Transmembrane helix</keyword>
<dbReference type="EMBL" id="QRAO01000003">
    <property type="protein sequence ID" value="RDK85434.1"/>
    <property type="molecule type" value="Genomic_DNA"/>
</dbReference>